<feature type="region of interest" description="Disordered" evidence="1">
    <location>
        <begin position="1"/>
        <end position="30"/>
    </location>
</feature>
<feature type="transmembrane region" description="Helical" evidence="2">
    <location>
        <begin position="38"/>
        <end position="59"/>
    </location>
</feature>
<evidence type="ECO:0000313" key="3">
    <source>
        <dbReference type="EMBL" id="SUA43084.1"/>
    </source>
</evidence>
<reference evidence="3 4" key="1">
    <citation type="submission" date="2018-06" db="EMBL/GenBank/DDBJ databases">
        <authorList>
            <consortium name="Pathogen Informatics"/>
            <person name="Doyle S."/>
        </authorList>
    </citation>
    <scope>NUCLEOTIDE SEQUENCE [LARGE SCALE GENOMIC DNA]</scope>
    <source>
        <strain evidence="3 4">NCTC13184</strain>
    </source>
</reference>
<dbReference type="AlphaFoldDB" id="A0A378WRL6"/>
<gene>
    <name evidence="3" type="ORF">NCTC13184_02444</name>
</gene>
<keyword evidence="2" id="KW-0812">Transmembrane</keyword>
<protein>
    <submittedName>
        <fullName evidence="3">Uncharacterized protein</fullName>
    </submittedName>
</protein>
<dbReference type="EMBL" id="UGRU01000001">
    <property type="protein sequence ID" value="SUA43084.1"/>
    <property type="molecule type" value="Genomic_DNA"/>
</dbReference>
<dbReference type="Proteomes" id="UP000255082">
    <property type="component" value="Unassembled WGS sequence"/>
</dbReference>
<accession>A0A378WRL6</accession>
<evidence type="ECO:0000313" key="4">
    <source>
        <dbReference type="Proteomes" id="UP000255082"/>
    </source>
</evidence>
<evidence type="ECO:0000256" key="2">
    <source>
        <dbReference type="SAM" id="Phobius"/>
    </source>
</evidence>
<keyword evidence="2" id="KW-0472">Membrane</keyword>
<evidence type="ECO:0000256" key="1">
    <source>
        <dbReference type="SAM" id="MobiDB-lite"/>
    </source>
</evidence>
<name>A0A378WRL6_9NOCA</name>
<organism evidence="3 4">
    <name type="scientific">Nocardia africana</name>
    <dbReference type="NCBI Taxonomy" id="134964"/>
    <lineage>
        <taxon>Bacteria</taxon>
        <taxon>Bacillati</taxon>
        <taxon>Actinomycetota</taxon>
        <taxon>Actinomycetes</taxon>
        <taxon>Mycobacteriales</taxon>
        <taxon>Nocardiaceae</taxon>
        <taxon>Nocardia</taxon>
    </lineage>
</organism>
<proteinExistence type="predicted"/>
<sequence>MTAAHPMPDPEPDRPHHPPAPPHRPEFVPDRGTSRRRVLIWAAVVVVLALLLGIGGWWLGVGRYSSVPAIAG</sequence>
<dbReference type="RefSeq" id="WP_258562155.1">
    <property type="nucleotide sequence ID" value="NZ_UGRU01000001.1"/>
</dbReference>
<keyword evidence="2" id="KW-1133">Transmembrane helix</keyword>